<dbReference type="Pfam" id="PF00528">
    <property type="entry name" value="BPD_transp_1"/>
    <property type="match status" value="1"/>
</dbReference>
<evidence type="ECO:0000259" key="9">
    <source>
        <dbReference type="PROSITE" id="PS50928"/>
    </source>
</evidence>
<evidence type="ECO:0000256" key="4">
    <source>
        <dbReference type="ARBA" id="ARBA00022692"/>
    </source>
</evidence>
<dbReference type="NCBIfam" id="TIGR01726">
    <property type="entry name" value="HEQRo_perm_3TM"/>
    <property type="match status" value="1"/>
</dbReference>
<evidence type="ECO:0000256" key="5">
    <source>
        <dbReference type="ARBA" id="ARBA00022970"/>
    </source>
</evidence>
<protein>
    <submittedName>
        <fullName evidence="10">Probable amino-acid ABC transporter, permease protein</fullName>
    </submittedName>
</protein>
<feature type="transmembrane region" description="Helical" evidence="8">
    <location>
        <begin position="65"/>
        <end position="86"/>
    </location>
</feature>
<dbReference type="SUPFAM" id="SSF161098">
    <property type="entry name" value="MetI-like"/>
    <property type="match status" value="1"/>
</dbReference>
<keyword evidence="2 8" id="KW-0813">Transport</keyword>
<evidence type="ECO:0000313" key="10">
    <source>
        <dbReference type="EMBL" id="CBA63911.1"/>
    </source>
</evidence>
<keyword evidence="3" id="KW-1003">Cell membrane</keyword>
<evidence type="ECO:0000256" key="7">
    <source>
        <dbReference type="ARBA" id="ARBA00023136"/>
    </source>
</evidence>
<proteinExistence type="inferred from homology"/>
<evidence type="ECO:0000313" key="11">
    <source>
        <dbReference type="Proteomes" id="UP000002068"/>
    </source>
</evidence>
<dbReference type="Proteomes" id="UP000002068">
    <property type="component" value="Chromosome"/>
</dbReference>
<dbReference type="AlphaFoldDB" id="A0A0H3N8D0"/>
<organism evidence="10 11">
    <name type="scientific">Clostridioides difficile (strain CD196)</name>
    <name type="common">Peptoclostridium difficile</name>
    <dbReference type="NCBI Taxonomy" id="645462"/>
    <lineage>
        <taxon>Bacteria</taxon>
        <taxon>Bacillati</taxon>
        <taxon>Bacillota</taxon>
        <taxon>Clostridia</taxon>
        <taxon>Peptostreptococcales</taxon>
        <taxon>Peptostreptococcaceae</taxon>
        <taxon>Clostridioides</taxon>
    </lineage>
</organism>
<comment type="subcellular location">
    <subcellularLocation>
        <location evidence="1 8">Cell membrane</location>
        <topology evidence="1 8">Multi-pass membrane protein</topology>
    </subcellularLocation>
</comment>
<keyword evidence="7 8" id="KW-0472">Membrane</keyword>
<dbReference type="InterPro" id="IPR035906">
    <property type="entry name" value="MetI-like_sf"/>
</dbReference>
<dbReference type="CDD" id="cd06261">
    <property type="entry name" value="TM_PBP2"/>
    <property type="match status" value="1"/>
</dbReference>
<evidence type="ECO:0000256" key="6">
    <source>
        <dbReference type="ARBA" id="ARBA00022989"/>
    </source>
</evidence>
<evidence type="ECO:0000256" key="3">
    <source>
        <dbReference type="ARBA" id="ARBA00022475"/>
    </source>
</evidence>
<dbReference type="GO" id="GO:0015184">
    <property type="term" value="F:L-cystine transmembrane transporter activity"/>
    <property type="evidence" value="ECO:0007669"/>
    <property type="project" value="TreeGrafter"/>
</dbReference>
<dbReference type="InterPro" id="IPR010065">
    <property type="entry name" value="AA_ABC_transptr_permease_3TM"/>
</dbReference>
<keyword evidence="6 8" id="KW-1133">Transmembrane helix</keyword>
<feature type="transmembrane region" description="Helical" evidence="8">
    <location>
        <begin position="20"/>
        <end position="44"/>
    </location>
</feature>
<dbReference type="InterPro" id="IPR000515">
    <property type="entry name" value="MetI-like"/>
</dbReference>
<dbReference type="PROSITE" id="PS50928">
    <property type="entry name" value="ABC_TM1"/>
    <property type="match status" value="1"/>
</dbReference>
<dbReference type="RefSeq" id="WP_009890353.1">
    <property type="nucleotide sequence ID" value="NC_013315.1"/>
</dbReference>
<sequence>MSNFNFEFCLSIFPFLIKALGITILISIVAFFLSILLGVILAFFTQTKSKVLQYITRVYVSFFRGTPLLIQIFFFYFGFPMIFSFMKDCSPYLAIVICLGVNSSAYMTEIIRASIESVDKGQQEACYAFGLSKYQSMVKIILPQAATSAVPPIVSCTLDIIKGSSLGLTIGIQDLMGVAQVEAASSFKYFEIYMITILIYWAVSIILSNIQSKVEKRIGKAY</sequence>
<accession>A0A0H3N8D0</accession>
<evidence type="ECO:0000256" key="2">
    <source>
        <dbReference type="ARBA" id="ARBA00022448"/>
    </source>
</evidence>
<dbReference type="HOGENOM" id="CLU_019602_1_1_9"/>
<keyword evidence="5" id="KW-0029">Amino-acid transport</keyword>
<dbReference type="InterPro" id="IPR043429">
    <property type="entry name" value="ArtM/GltK/GlnP/TcyL/YhdX-like"/>
</dbReference>
<feature type="domain" description="ABC transmembrane type-1" evidence="9">
    <location>
        <begin position="20"/>
        <end position="211"/>
    </location>
</feature>
<evidence type="ECO:0000256" key="8">
    <source>
        <dbReference type="RuleBase" id="RU363032"/>
    </source>
</evidence>
<feature type="transmembrane region" description="Helical" evidence="8">
    <location>
        <begin position="192"/>
        <end position="210"/>
    </location>
</feature>
<reference evidence="10 11" key="1">
    <citation type="journal article" date="2009" name="Genome Biol.">
        <title>Comparative genome and phenotypic analysis of Clostridium difficile 027 strains provides insight into the evolution of a hypervirulent bacterium.</title>
        <authorList>
            <person name="Stabler R.A."/>
            <person name="He M."/>
            <person name="Dawson L."/>
            <person name="Martin M."/>
            <person name="Valiente E."/>
            <person name="Corton C."/>
            <person name="Lawley T.D."/>
            <person name="Sebaihia M."/>
            <person name="Quail M.A."/>
            <person name="Rose G."/>
            <person name="Gerding D.N."/>
            <person name="Gibert M."/>
            <person name="Popoff M.R."/>
            <person name="Parkhill J."/>
            <person name="Dougan G."/>
            <person name="Wren B.W."/>
        </authorList>
    </citation>
    <scope>NUCLEOTIDE SEQUENCE [LARGE SCALE GENOMIC DNA]</scope>
    <source>
        <strain evidence="10 11">CD196</strain>
    </source>
</reference>
<comment type="similarity">
    <text evidence="8">Belongs to the binding-protein-dependent transport system permease family.</text>
</comment>
<keyword evidence="4 8" id="KW-0812">Transmembrane</keyword>
<dbReference type="EMBL" id="FN538970">
    <property type="protein sequence ID" value="CBA63911.1"/>
    <property type="molecule type" value="Genomic_DNA"/>
</dbReference>
<name>A0A0H3N8D0_CLODC</name>
<dbReference type="GO" id="GO:0043190">
    <property type="term" value="C:ATP-binding cassette (ABC) transporter complex"/>
    <property type="evidence" value="ECO:0007669"/>
    <property type="project" value="InterPro"/>
</dbReference>
<dbReference type="KEGG" id="cdc:CD196_2039"/>
<dbReference type="PANTHER" id="PTHR30614">
    <property type="entry name" value="MEMBRANE COMPONENT OF AMINO ACID ABC TRANSPORTER"/>
    <property type="match status" value="1"/>
</dbReference>
<dbReference type="PANTHER" id="PTHR30614:SF0">
    <property type="entry name" value="L-CYSTINE TRANSPORT SYSTEM PERMEASE PROTEIN TCYL"/>
    <property type="match status" value="1"/>
</dbReference>
<evidence type="ECO:0000256" key="1">
    <source>
        <dbReference type="ARBA" id="ARBA00004651"/>
    </source>
</evidence>
<gene>
    <name evidence="10" type="ordered locus">CD196_2039</name>
</gene>
<dbReference type="Gene3D" id="1.10.3720.10">
    <property type="entry name" value="MetI-like"/>
    <property type="match status" value="1"/>
</dbReference>